<dbReference type="GO" id="GO:0004609">
    <property type="term" value="F:phosphatidylserine decarboxylase activity"/>
    <property type="evidence" value="ECO:0007669"/>
    <property type="project" value="UniProtKB-EC"/>
</dbReference>
<evidence type="ECO:0000256" key="8">
    <source>
        <dbReference type="ARBA" id="ARBA00023239"/>
    </source>
</evidence>
<evidence type="ECO:0000256" key="2">
    <source>
        <dbReference type="ARBA" id="ARBA00005189"/>
    </source>
</evidence>
<evidence type="ECO:0000256" key="4">
    <source>
        <dbReference type="ARBA" id="ARBA00022516"/>
    </source>
</evidence>
<evidence type="ECO:0000256" key="5">
    <source>
        <dbReference type="ARBA" id="ARBA00022793"/>
    </source>
</evidence>
<evidence type="ECO:0000313" key="12">
    <source>
        <dbReference type="EMBL" id="EKM57173.1"/>
    </source>
</evidence>
<dbReference type="GO" id="GO:0006646">
    <property type="term" value="P:phosphatidylethanolamine biosynthetic process"/>
    <property type="evidence" value="ECO:0007669"/>
    <property type="project" value="UniProtKB-UniPathway"/>
</dbReference>
<dbReference type="PANTHER" id="PTHR10067">
    <property type="entry name" value="PHOSPHATIDYLSERINE DECARBOXYLASE"/>
    <property type="match status" value="1"/>
</dbReference>
<evidence type="ECO:0000313" key="13">
    <source>
        <dbReference type="Proteomes" id="UP000008370"/>
    </source>
</evidence>
<gene>
    <name evidence="12" type="ORF">PHACADRAFT_91208</name>
</gene>
<keyword evidence="6" id="KW-0443">Lipid metabolism</keyword>
<name>K5W004_PHACS</name>
<comment type="pathway">
    <text evidence="11">Phospholipid metabolism; phosphatidylethanolamine biosynthesis.</text>
</comment>
<evidence type="ECO:0000256" key="7">
    <source>
        <dbReference type="ARBA" id="ARBA00023209"/>
    </source>
</evidence>
<sequence length="341" mass="38701">MQYAHSAVDYGLQCTKLVQHRQVGWLTKNRETGELIREQVPLMKKARMLLLFNPLTEWVDRTHTFRYILHEKTDHSKSKEVNPRSKEQIKAFVDFYHVDMNQFEPSDINAYKSFQDFFIRLHKPGVRPIASQEDPSVAVCVADCRMVVYDTVAETHKLWIKGRDFSIAQLLHDKVAARPWQNGGVASFRLSPQDYHRYHSPVHGIVKWWKELDGDYYSVDPICIRSDIDVLAANARSAFCLSTKEFGDVLFVAIGALEVGTVKLSDKITSVLPGSQAPAKDVVIEKGEDVGFFEFGGSSIIVAFEPGRIQFDQDLKDASSELIEMNVEVGMRMGRATAPDF</sequence>
<proteinExistence type="predicted"/>
<keyword evidence="10" id="KW-0670">Pyruvate</keyword>
<dbReference type="KEGG" id="pco:PHACADRAFT_91208"/>
<protein>
    <recommendedName>
        <fullName evidence="3">phosphatidylserine decarboxylase</fullName>
        <ecNumber evidence="3">4.1.1.65</ecNumber>
    </recommendedName>
</protein>
<dbReference type="OrthoDB" id="5973539at2759"/>
<evidence type="ECO:0000256" key="3">
    <source>
        <dbReference type="ARBA" id="ARBA00012243"/>
    </source>
</evidence>
<comment type="pathway">
    <text evidence="2">Lipid metabolism.</text>
</comment>
<dbReference type="InterPro" id="IPR003817">
    <property type="entry name" value="PS_Dcarbxylase"/>
</dbReference>
<keyword evidence="5" id="KW-0210">Decarboxylase</keyword>
<keyword evidence="7" id="KW-0594">Phospholipid biosynthesis</keyword>
<dbReference type="EC" id="4.1.1.65" evidence="3"/>
<evidence type="ECO:0000256" key="9">
    <source>
        <dbReference type="ARBA" id="ARBA00023264"/>
    </source>
</evidence>
<keyword evidence="8" id="KW-0456">Lyase</keyword>
<evidence type="ECO:0000256" key="10">
    <source>
        <dbReference type="ARBA" id="ARBA00023317"/>
    </source>
</evidence>
<dbReference type="RefSeq" id="XP_007394994.1">
    <property type="nucleotide sequence ID" value="XM_007394932.1"/>
</dbReference>
<dbReference type="Proteomes" id="UP000008370">
    <property type="component" value="Unassembled WGS sequence"/>
</dbReference>
<evidence type="ECO:0000256" key="1">
    <source>
        <dbReference type="ARBA" id="ARBA00001928"/>
    </source>
</evidence>
<keyword evidence="9" id="KW-1208">Phospholipid metabolism</keyword>
<dbReference type="GeneID" id="18920729"/>
<dbReference type="HOGENOM" id="CLU_029061_2_0_1"/>
<dbReference type="Pfam" id="PF02666">
    <property type="entry name" value="PS_Dcarbxylase"/>
    <property type="match status" value="1"/>
</dbReference>
<dbReference type="InParanoid" id="K5W004"/>
<organism evidence="12 13">
    <name type="scientific">Phanerochaete carnosa (strain HHB-10118-sp)</name>
    <name type="common">White-rot fungus</name>
    <name type="synonym">Peniophora carnosa</name>
    <dbReference type="NCBI Taxonomy" id="650164"/>
    <lineage>
        <taxon>Eukaryota</taxon>
        <taxon>Fungi</taxon>
        <taxon>Dikarya</taxon>
        <taxon>Basidiomycota</taxon>
        <taxon>Agaricomycotina</taxon>
        <taxon>Agaricomycetes</taxon>
        <taxon>Polyporales</taxon>
        <taxon>Phanerochaetaceae</taxon>
        <taxon>Phanerochaete</taxon>
    </lineage>
</organism>
<evidence type="ECO:0000256" key="6">
    <source>
        <dbReference type="ARBA" id="ARBA00023098"/>
    </source>
</evidence>
<dbReference type="PANTHER" id="PTHR10067:SF11">
    <property type="entry name" value="PHOSPHATIDYLSERINE DECARBOXYLASE"/>
    <property type="match status" value="1"/>
</dbReference>
<evidence type="ECO:0000256" key="11">
    <source>
        <dbReference type="ARBA" id="ARBA00024326"/>
    </source>
</evidence>
<dbReference type="EMBL" id="JH930471">
    <property type="protein sequence ID" value="EKM57173.1"/>
    <property type="molecule type" value="Genomic_DNA"/>
</dbReference>
<dbReference type="InterPro" id="IPR033177">
    <property type="entry name" value="PSD-B"/>
</dbReference>
<dbReference type="AlphaFoldDB" id="K5W004"/>
<accession>K5W004</accession>
<dbReference type="STRING" id="650164.K5W004"/>
<reference evidence="12 13" key="1">
    <citation type="journal article" date="2012" name="BMC Genomics">
        <title>Comparative genomics of the white-rot fungi, Phanerochaete carnosa and P. chrysosporium, to elucidate the genetic basis of the distinct wood types they colonize.</title>
        <authorList>
            <person name="Suzuki H."/>
            <person name="MacDonald J."/>
            <person name="Syed K."/>
            <person name="Salamov A."/>
            <person name="Hori C."/>
            <person name="Aerts A."/>
            <person name="Henrissat B."/>
            <person name="Wiebenga A."/>
            <person name="vanKuyk P.A."/>
            <person name="Barry K."/>
            <person name="Lindquist E."/>
            <person name="LaButti K."/>
            <person name="Lapidus A."/>
            <person name="Lucas S."/>
            <person name="Coutinho P."/>
            <person name="Gong Y."/>
            <person name="Samejima M."/>
            <person name="Mahadevan R."/>
            <person name="Abou-Zaid M."/>
            <person name="de Vries R.P."/>
            <person name="Igarashi K."/>
            <person name="Yadav J.S."/>
            <person name="Grigoriev I.V."/>
            <person name="Master E.R."/>
        </authorList>
    </citation>
    <scope>NUCLEOTIDE SEQUENCE [LARGE SCALE GENOMIC DNA]</scope>
    <source>
        <strain evidence="12 13">HHB-10118-sp</strain>
    </source>
</reference>
<dbReference type="NCBIfam" id="TIGR00163">
    <property type="entry name" value="PS_decarb"/>
    <property type="match status" value="1"/>
</dbReference>
<keyword evidence="13" id="KW-1185">Reference proteome</keyword>
<comment type="cofactor">
    <cofactor evidence="1">
        <name>pyruvate</name>
        <dbReference type="ChEBI" id="CHEBI:15361"/>
    </cofactor>
</comment>
<keyword evidence="4" id="KW-0444">Lipid biosynthesis</keyword>
<dbReference type="UniPathway" id="UPA00558"/>